<evidence type="ECO:0000313" key="2">
    <source>
        <dbReference type="Proteomes" id="UP000483004"/>
    </source>
</evidence>
<comment type="caution">
    <text evidence="1">The sequence shown here is derived from an EMBL/GenBank/DDBJ whole genome shotgun (WGS) entry which is preliminary data.</text>
</comment>
<dbReference type="AlphaFoldDB" id="A0A6L3VJM3"/>
<organism evidence="1 2">
    <name type="scientific">Actinomadura montaniterrae</name>
    <dbReference type="NCBI Taxonomy" id="1803903"/>
    <lineage>
        <taxon>Bacteria</taxon>
        <taxon>Bacillati</taxon>
        <taxon>Actinomycetota</taxon>
        <taxon>Actinomycetes</taxon>
        <taxon>Streptosporangiales</taxon>
        <taxon>Thermomonosporaceae</taxon>
        <taxon>Actinomadura</taxon>
    </lineage>
</organism>
<name>A0A6L3VJM3_9ACTN</name>
<proteinExistence type="predicted"/>
<keyword evidence="2" id="KW-1185">Reference proteome</keyword>
<gene>
    <name evidence="1" type="ORF">F9B16_32925</name>
</gene>
<dbReference type="Proteomes" id="UP000483004">
    <property type="component" value="Unassembled WGS sequence"/>
</dbReference>
<reference evidence="1 2" key="1">
    <citation type="submission" date="2019-09" db="EMBL/GenBank/DDBJ databases">
        <title>Actinomadura physcomitrii sp. nov., a novel actinomycete isolated from moss [Physcomitrium sphaericum (Ludw) Fuernr].</title>
        <authorList>
            <person name="Liu C."/>
            <person name="Zhuang X."/>
        </authorList>
    </citation>
    <scope>NUCLEOTIDE SEQUENCE [LARGE SCALE GENOMIC DNA]</scope>
    <source>
        <strain evidence="1 2">CYP1-1B</strain>
    </source>
</reference>
<sequence length="118" mass="12913">MHHRAPILPPADNWPILAPPDCPSCETSTEVTWSGRATSLDDGAEVLLWECGGCCTDWCIPAKYWPTLDGPDCPTCGSLNTCWATYAPEHPGDLWTCDNGHEFVLDPEGLIFLPEDTP</sequence>
<evidence type="ECO:0000313" key="1">
    <source>
        <dbReference type="EMBL" id="KAB2371123.1"/>
    </source>
</evidence>
<dbReference type="EMBL" id="WBMR01000130">
    <property type="protein sequence ID" value="KAB2371123.1"/>
    <property type="molecule type" value="Genomic_DNA"/>
</dbReference>
<dbReference type="OrthoDB" id="3477476at2"/>
<protein>
    <submittedName>
        <fullName evidence="1">Uncharacterized protein</fullName>
    </submittedName>
</protein>
<accession>A0A6L3VJM3</accession>
<dbReference type="RefSeq" id="WP_151544130.1">
    <property type="nucleotide sequence ID" value="NZ_WBMR01000130.1"/>
</dbReference>